<feature type="transmembrane region" description="Helical" evidence="6">
    <location>
        <begin position="98"/>
        <end position="121"/>
    </location>
</feature>
<feature type="transmembrane region" description="Helical" evidence="6">
    <location>
        <begin position="275"/>
        <end position="292"/>
    </location>
</feature>
<feature type="transmembrane region" description="Helical" evidence="6">
    <location>
        <begin position="75"/>
        <end position="92"/>
    </location>
</feature>
<keyword evidence="2" id="KW-1003">Cell membrane</keyword>
<dbReference type="InterPro" id="IPR050375">
    <property type="entry name" value="MFS_TsgA-like"/>
</dbReference>
<keyword evidence="5 6" id="KW-0472">Membrane</keyword>
<evidence type="ECO:0000256" key="5">
    <source>
        <dbReference type="ARBA" id="ARBA00023136"/>
    </source>
</evidence>
<dbReference type="PROSITE" id="PS50850">
    <property type="entry name" value="MFS"/>
    <property type="match status" value="1"/>
</dbReference>
<keyword evidence="4 6" id="KW-1133">Transmembrane helix</keyword>
<name>A0ABR6KPA2_9BACT</name>
<dbReference type="EMBL" id="JACHOC010000006">
    <property type="protein sequence ID" value="MBB4623300.1"/>
    <property type="molecule type" value="Genomic_DNA"/>
</dbReference>
<accession>A0ABR6KPA2</accession>
<evidence type="ECO:0000256" key="3">
    <source>
        <dbReference type="ARBA" id="ARBA00022692"/>
    </source>
</evidence>
<evidence type="ECO:0000259" key="7">
    <source>
        <dbReference type="PROSITE" id="PS50850"/>
    </source>
</evidence>
<feature type="transmembrane region" description="Helical" evidence="6">
    <location>
        <begin position="168"/>
        <end position="187"/>
    </location>
</feature>
<feature type="transmembrane region" description="Helical" evidence="6">
    <location>
        <begin position="142"/>
        <end position="162"/>
    </location>
</feature>
<dbReference type="RefSeq" id="WP_229801037.1">
    <property type="nucleotide sequence ID" value="NZ_BMPB01000007.1"/>
</dbReference>
<reference evidence="8 9" key="1">
    <citation type="submission" date="2020-08" db="EMBL/GenBank/DDBJ databases">
        <title>Genomic Encyclopedia of Type Strains, Phase IV (KMG-IV): sequencing the most valuable type-strain genomes for metagenomic binning, comparative biology and taxonomic classification.</title>
        <authorList>
            <person name="Goeker M."/>
        </authorList>
    </citation>
    <scope>NUCLEOTIDE SEQUENCE [LARGE SCALE GENOMIC DNA]</scope>
    <source>
        <strain evidence="8 9">DSM 102983</strain>
    </source>
</reference>
<feature type="transmembrane region" description="Helical" evidence="6">
    <location>
        <begin position="208"/>
        <end position="230"/>
    </location>
</feature>
<evidence type="ECO:0000256" key="4">
    <source>
        <dbReference type="ARBA" id="ARBA00022989"/>
    </source>
</evidence>
<dbReference type="Proteomes" id="UP000533637">
    <property type="component" value="Unassembled WGS sequence"/>
</dbReference>
<dbReference type="InterPro" id="IPR020846">
    <property type="entry name" value="MFS_dom"/>
</dbReference>
<dbReference type="InterPro" id="IPR011701">
    <property type="entry name" value="MFS"/>
</dbReference>
<organism evidence="8 9">
    <name type="scientific">Parabacteroides faecis</name>
    <dbReference type="NCBI Taxonomy" id="1217282"/>
    <lineage>
        <taxon>Bacteria</taxon>
        <taxon>Pseudomonadati</taxon>
        <taxon>Bacteroidota</taxon>
        <taxon>Bacteroidia</taxon>
        <taxon>Bacteroidales</taxon>
        <taxon>Tannerellaceae</taxon>
        <taxon>Parabacteroides</taxon>
    </lineage>
</organism>
<feature type="transmembrane region" description="Helical" evidence="6">
    <location>
        <begin position="332"/>
        <end position="350"/>
    </location>
</feature>
<evidence type="ECO:0000256" key="6">
    <source>
        <dbReference type="SAM" id="Phobius"/>
    </source>
</evidence>
<sequence>MKKDNLKYSIYSVMFGFFIMGFVDIIGIATSYVKNDFSELTDSRVNLISFFCFLWFLILSIPTGLLMNKIGRKKTVLLSFLITTLAMCFPLINYSFISIIIAFALIGIGNTILQASLNPLVTDVVTSERLTGSLTLGQFIKAVSSFLGPLLTAGIVGSFLGWKMIFPIYAFMSLLALIWLLLTPVKEKKLEQKNISVKVTFDLLKDKYLAAFFIGILVLVGIDVSINMTFPKYLMERCGLSLADAGMGNSVYFFFRTISAFVGGILLMRYSAGKFFIYSVWIAIAGLILMALGTNLWFILGCVAVFGIGYANLFSILFSFSLKRVPEKANEVSALLISGVFGGAILPPIIGMATDITHTQVTAIIILVIVWCYLIGLIRKVKSFL</sequence>
<evidence type="ECO:0000313" key="8">
    <source>
        <dbReference type="EMBL" id="MBB4623300.1"/>
    </source>
</evidence>
<keyword evidence="3 6" id="KW-0812">Transmembrane</keyword>
<dbReference type="PANTHER" id="PTHR43702:SF3">
    <property type="entry name" value="PROTEIN TSGA"/>
    <property type="match status" value="1"/>
</dbReference>
<proteinExistence type="predicted"/>
<dbReference type="PANTHER" id="PTHR43702">
    <property type="entry name" value="L-FUCOSE-PROTON SYMPORTER"/>
    <property type="match status" value="1"/>
</dbReference>
<protein>
    <submittedName>
        <fullName evidence="8">Fucose permease</fullName>
    </submittedName>
</protein>
<dbReference type="Gene3D" id="1.20.1250.20">
    <property type="entry name" value="MFS general substrate transporter like domains"/>
    <property type="match status" value="2"/>
</dbReference>
<dbReference type="InterPro" id="IPR036259">
    <property type="entry name" value="MFS_trans_sf"/>
</dbReference>
<evidence type="ECO:0000256" key="1">
    <source>
        <dbReference type="ARBA" id="ARBA00004429"/>
    </source>
</evidence>
<dbReference type="SUPFAM" id="SSF103473">
    <property type="entry name" value="MFS general substrate transporter"/>
    <property type="match status" value="1"/>
</dbReference>
<feature type="transmembrane region" description="Helical" evidence="6">
    <location>
        <begin position="298"/>
        <end position="320"/>
    </location>
</feature>
<gene>
    <name evidence="8" type="ORF">GGQ57_003212</name>
</gene>
<feature type="transmembrane region" description="Helical" evidence="6">
    <location>
        <begin position="45"/>
        <end position="68"/>
    </location>
</feature>
<feature type="domain" description="Major facilitator superfamily (MFS) profile" evidence="7">
    <location>
        <begin position="5"/>
        <end position="385"/>
    </location>
</feature>
<feature type="transmembrane region" description="Helical" evidence="6">
    <location>
        <begin position="356"/>
        <end position="378"/>
    </location>
</feature>
<evidence type="ECO:0000313" key="9">
    <source>
        <dbReference type="Proteomes" id="UP000533637"/>
    </source>
</evidence>
<comment type="caution">
    <text evidence="8">The sequence shown here is derived from an EMBL/GenBank/DDBJ whole genome shotgun (WGS) entry which is preliminary data.</text>
</comment>
<feature type="transmembrane region" description="Helical" evidence="6">
    <location>
        <begin position="250"/>
        <end position="268"/>
    </location>
</feature>
<dbReference type="Pfam" id="PF07690">
    <property type="entry name" value="MFS_1"/>
    <property type="match status" value="1"/>
</dbReference>
<keyword evidence="9" id="KW-1185">Reference proteome</keyword>
<comment type="subcellular location">
    <subcellularLocation>
        <location evidence="1">Cell inner membrane</location>
        <topology evidence="1">Multi-pass membrane protein</topology>
    </subcellularLocation>
</comment>
<evidence type="ECO:0000256" key="2">
    <source>
        <dbReference type="ARBA" id="ARBA00022475"/>
    </source>
</evidence>
<feature type="transmembrane region" description="Helical" evidence="6">
    <location>
        <begin position="12"/>
        <end position="33"/>
    </location>
</feature>